<dbReference type="GO" id="GO:0008483">
    <property type="term" value="F:transaminase activity"/>
    <property type="evidence" value="ECO:0007669"/>
    <property type="project" value="UniProtKB-KW"/>
</dbReference>
<dbReference type="InterPro" id="IPR050596">
    <property type="entry name" value="AspAT/PAT-like"/>
</dbReference>
<keyword evidence="5" id="KW-0663">Pyridoxal phosphate</keyword>
<dbReference type="SUPFAM" id="SSF53383">
    <property type="entry name" value="PLP-dependent transferases"/>
    <property type="match status" value="1"/>
</dbReference>
<dbReference type="InterPro" id="IPR004839">
    <property type="entry name" value="Aminotransferase_I/II_large"/>
</dbReference>
<dbReference type="CDD" id="cd00609">
    <property type="entry name" value="AAT_like"/>
    <property type="match status" value="1"/>
</dbReference>
<gene>
    <name evidence="8" type="ORF">H8923_05755</name>
</gene>
<dbReference type="RefSeq" id="WP_153972102.1">
    <property type="nucleotide sequence ID" value="NZ_JACRWE010000002.1"/>
</dbReference>
<evidence type="ECO:0000313" key="8">
    <source>
        <dbReference type="EMBL" id="MBC5996260.1"/>
    </source>
</evidence>
<feature type="domain" description="Aminotransferase class I/classII large" evidence="7">
    <location>
        <begin position="32"/>
        <end position="342"/>
    </location>
</feature>
<dbReference type="PROSITE" id="PS00105">
    <property type="entry name" value="AA_TRANSFER_CLASS_1"/>
    <property type="match status" value="1"/>
</dbReference>
<evidence type="ECO:0000256" key="4">
    <source>
        <dbReference type="ARBA" id="ARBA00022679"/>
    </source>
</evidence>
<dbReference type="EMBL" id="JACRWE010000002">
    <property type="protein sequence ID" value="MBC5996260.1"/>
    <property type="molecule type" value="Genomic_DNA"/>
</dbReference>
<keyword evidence="4 6" id="KW-0808">Transferase</keyword>
<evidence type="ECO:0000256" key="6">
    <source>
        <dbReference type="RuleBase" id="RU000481"/>
    </source>
</evidence>
<evidence type="ECO:0000256" key="5">
    <source>
        <dbReference type="ARBA" id="ARBA00022898"/>
    </source>
</evidence>
<dbReference type="Gene3D" id="3.90.1150.10">
    <property type="entry name" value="Aspartate Aminotransferase, domain 1"/>
    <property type="match status" value="1"/>
</dbReference>
<dbReference type="EC" id="2.6.1.-" evidence="6"/>
<dbReference type="PANTHER" id="PTHR46383">
    <property type="entry name" value="ASPARTATE AMINOTRANSFERASE"/>
    <property type="match status" value="1"/>
</dbReference>
<evidence type="ECO:0000259" key="7">
    <source>
        <dbReference type="Pfam" id="PF00155"/>
    </source>
</evidence>
<dbReference type="InterPro" id="IPR015421">
    <property type="entry name" value="PyrdxlP-dep_Trfase_major"/>
</dbReference>
<organism evidence="8 9">
    <name type="scientific">Romboutsia faecis</name>
    <dbReference type="NCBI Taxonomy" id="2764597"/>
    <lineage>
        <taxon>Bacteria</taxon>
        <taxon>Bacillati</taxon>
        <taxon>Bacillota</taxon>
        <taxon>Clostridia</taxon>
        <taxon>Peptostreptococcales</taxon>
        <taxon>Peptostreptococcaceae</taxon>
        <taxon>Romboutsia</taxon>
    </lineage>
</organism>
<accession>A0ABR7JN26</accession>
<comment type="caution">
    <text evidence="8">The sequence shown here is derived from an EMBL/GenBank/DDBJ whole genome shotgun (WGS) entry which is preliminary data.</text>
</comment>
<name>A0ABR7JN26_9FIRM</name>
<dbReference type="PANTHER" id="PTHR46383:SF1">
    <property type="entry name" value="ASPARTATE AMINOTRANSFERASE"/>
    <property type="match status" value="1"/>
</dbReference>
<evidence type="ECO:0000313" key="9">
    <source>
        <dbReference type="Proteomes" id="UP000609849"/>
    </source>
</evidence>
<comment type="similarity">
    <text evidence="2 6">Belongs to the class-I pyridoxal-phosphate-dependent aminotransferase family.</text>
</comment>
<keyword evidence="3 6" id="KW-0032">Aminotransferase</keyword>
<dbReference type="InterPro" id="IPR015424">
    <property type="entry name" value="PyrdxlP-dep_Trfase"/>
</dbReference>
<comment type="cofactor">
    <cofactor evidence="1 6">
        <name>pyridoxal 5'-phosphate</name>
        <dbReference type="ChEBI" id="CHEBI:597326"/>
    </cofactor>
</comment>
<dbReference type="InterPro" id="IPR004838">
    <property type="entry name" value="NHTrfase_class1_PyrdxlP-BS"/>
</dbReference>
<proteinExistence type="inferred from homology"/>
<protein>
    <recommendedName>
        <fullName evidence="6">Aminotransferase</fullName>
        <ecNumber evidence="6">2.6.1.-</ecNumber>
    </recommendedName>
</protein>
<evidence type="ECO:0000256" key="2">
    <source>
        <dbReference type="ARBA" id="ARBA00007441"/>
    </source>
</evidence>
<evidence type="ECO:0000256" key="1">
    <source>
        <dbReference type="ARBA" id="ARBA00001933"/>
    </source>
</evidence>
<reference evidence="8 9" key="1">
    <citation type="submission" date="2020-08" db="EMBL/GenBank/DDBJ databases">
        <authorList>
            <person name="Liu C."/>
            <person name="Sun Q."/>
        </authorList>
    </citation>
    <scope>NUCLEOTIDE SEQUENCE [LARGE SCALE GENOMIC DNA]</scope>
    <source>
        <strain evidence="8 9">NSJ-18</strain>
    </source>
</reference>
<sequence>MKYSKRVSSMQSSPIRKLASFEESAKKGGVKVYHLNIGQPDIKTPKAFFKAINDFDKQVLEYCSSSGLDDLINSMQKYYNTYNIKFSKDELLVTNGGSEALLFALMAICDPDDNVLVPEPFYTNYFGFGQSINVKINPITTKAENGFHLPSKEDIISKINHNTKAIMISNPSNPSGTVYTYNEIKMLSEIALEYNLWIISDEVYREFVYDNQEYTSFGNIPEIYDRVIIIDSISKRYSACGARIGSIASKNKGFIAQVLKLCQGRLCVSTLDQVGAAKLYETPISYFKEVIAEYEKRRNVLYDELMKVDGVVCEKPSGAFYILAKLPIDDAEDFAIWMLEEFSKNNETVMICPAQGFYATEKLGKNEIRLAYILNEKDLITAAKLLKEGLEEYLSSKIKSFNYKNDELTLN</sequence>
<keyword evidence="9" id="KW-1185">Reference proteome</keyword>
<evidence type="ECO:0000256" key="3">
    <source>
        <dbReference type="ARBA" id="ARBA00022576"/>
    </source>
</evidence>
<dbReference type="Proteomes" id="UP000609849">
    <property type="component" value="Unassembled WGS sequence"/>
</dbReference>
<dbReference type="NCBIfam" id="NF005744">
    <property type="entry name" value="PRK07568.1"/>
    <property type="match status" value="1"/>
</dbReference>
<dbReference type="Gene3D" id="3.40.640.10">
    <property type="entry name" value="Type I PLP-dependent aspartate aminotransferase-like (Major domain)"/>
    <property type="match status" value="1"/>
</dbReference>
<dbReference type="Pfam" id="PF00155">
    <property type="entry name" value="Aminotran_1_2"/>
    <property type="match status" value="1"/>
</dbReference>
<dbReference type="InterPro" id="IPR015422">
    <property type="entry name" value="PyrdxlP-dep_Trfase_small"/>
</dbReference>